<dbReference type="Proteomes" id="UP000229570">
    <property type="component" value="Unassembled WGS sequence"/>
</dbReference>
<evidence type="ECO:0000256" key="1">
    <source>
        <dbReference type="ARBA" id="ARBA00005031"/>
    </source>
</evidence>
<feature type="active site" description="Proton donor" evidence="9 10">
    <location>
        <position position="207"/>
    </location>
</feature>
<dbReference type="SFLD" id="SFLDS00001">
    <property type="entry name" value="Enolase"/>
    <property type="match status" value="1"/>
</dbReference>
<evidence type="ECO:0000256" key="9">
    <source>
        <dbReference type="HAMAP-Rule" id="MF_00318"/>
    </source>
</evidence>
<feature type="binding site" evidence="11">
    <location>
        <position position="401"/>
    </location>
    <ligand>
        <name>substrate</name>
    </ligand>
</feature>
<comment type="catalytic activity">
    <reaction evidence="9">
        <text>(2R)-2-phosphoglycerate = phosphoenolpyruvate + H2O</text>
        <dbReference type="Rhea" id="RHEA:10164"/>
        <dbReference type="ChEBI" id="CHEBI:15377"/>
        <dbReference type="ChEBI" id="CHEBI:58289"/>
        <dbReference type="ChEBI" id="CHEBI:58702"/>
        <dbReference type="EC" id="4.2.1.11"/>
    </reaction>
</comment>
<dbReference type="HAMAP" id="MF_00318">
    <property type="entry name" value="Enolase"/>
    <property type="match status" value="1"/>
</dbReference>
<comment type="cofactor">
    <cofactor evidence="12">
        <name>Mg(2+)</name>
        <dbReference type="ChEBI" id="CHEBI:18420"/>
    </cofactor>
    <text evidence="12">Mg(2+) is required for catalysis and for stabilizing the dimer.</text>
</comment>
<keyword evidence="15" id="KW-0670">Pyruvate</keyword>
<keyword evidence="6 9" id="KW-0460">Magnesium</keyword>
<feature type="binding site" evidence="11">
    <location>
        <position position="167"/>
    </location>
    <ligand>
        <name>substrate</name>
    </ligand>
</feature>
<feature type="binding site" evidence="9">
    <location>
        <position position="166"/>
    </location>
    <ligand>
        <name>(2R)-2-phosphoglycerate</name>
        <dbReference type="ChEBI" id="CHEBI:58289"/>
    </ligand>
</feature>
<feature type="active site" description="Proton acceptor" evidence="9 10">
    <location>
        <position position="350"/>
    </location>
</feature>
<dbReference type="GO" id="GO:0000015">
    <property type="term" value="C:phosphopyruvate hydratase complex"/>
    <property type="evidence" value="ECO:0007669"/>
    <property type="project" value="InterPro"/>
</dbReference>
<feature type="binding site" evidence="11">
    <location>
        <position position="287"/>
    </location>
    <ligand>
        <name>substrate</name>
    </ligand>
</feature>
<dbReference type="InterPro" id="IPR020811">
    <property type="entry name" value="Enolase_N"/>
</dbReference>
<evidence type="ECO:0000256" key="12">
    <source>
        <dbReference type="PIRSR" id="PIRSR001400-3"/>
    </source>
</evidence>
<evidence type="ECO:0000259" key="14">
    <source>
        <dbReference type="SMART" id="SM01193"/>
    </source>
</evidence>
<name>A0A2H0KN47_9BACT</name>
<protein>
    <recommendedName>
        <fullName evidence="4 9">Enolase</fullName>
        <ecNumber evidence="3 9">4.2.1.11</ecNumber>
    </recommendedName>
    <alternativeName>
        <fullName evidence="9">2-phospho-D-glycerate hydro-lyase</fullName>
    </alternativeName>
    <alternativeName>
        <fullName evidence="9">2-phosphoglycerate dehydratase</fullName>
    </alternativeName>
</protein>
<dbReference type="SFLD" id="SFLDF00002">
    <property type="entry name" value="enolase"/>
    <property type="match status" value="1"/>
</dbReference>
<sequence>MKIKDIKAIEILDSRGNPTLRTFITLDDGTNVSSSVPSGASTGSHEAVELRDNDLKRYQGLGVLKAVNNVNEVIAKKLLNLKLDELDKLDKLMLDLDGTPNRSRLGANAILSVSQALIKALAMSQKKPLWQFINEYYFQGEKPFMPKIMFNVVNGGKHANWNFDIQEFIIIPSRQLASESIKVGSEIYHSIQKNLKEKKLSILVGDEGGFSPALKSNEEVFQLIIESAKNIGYENGRDFKLGIDAAASEFFKEGKYVLKKDSKEITGEELIKYYLSLADKYGVYSFEDVFQEDDWENWSKFTAILTGVEGGGNPIQDPSELIIGDDLFCTNTNRMKTGFEKKSANAAIIKPNQIGTIKETVEAIKLAKQYGWAVAVSHRSGETEDSFIADLAYAAGADFLKTGSLSRSERLAKYNRLIEIENNL</sequence>
<feature type="binding site" evidence="9 12">
    <location>
        <position position="244"/>
    </location>
    <ligand>
        <name>Mg(2+)</name>
        <dbReference type="ChEBI" id="CHEBI:18420"/>
    </ligand>
</feature>
<comment type="caution">
    <text evidence="15">The sequence shown here is derived from an EMBL/GenBank/DDBJ whole genome shotgun (WGS) entry which is preliminary data.</text>
</comment>
<evidence type="ECO:0000256" key="8">
    <source>
        <dbReference type="ARBA" id="ARBA00023239"/>
    </source>
</evidence>
<feature type="binding site" evidence="11">
    <location>
        <position position="158"/>
    </location>
    <ligand>
        <name>substrate</name>
    </ligand>
</feature>
<feature type="binding site" evidence="11">
    <location>
        <position position="325"/>
    </location>
    <ligand>
        <name>substrate</name>
    </ligand>
</feature>
<keyword evidence="9" id="KW-0963">Cytoplasm</keyword>
<keyword evidence="9 12" id="KW-0479">Metal-binding</keyword>
<dbReference type="GO" id="GO:0000287">
    <property type="term" value="F:magnesium ion binding"/>
    <property type="evidence" value="ECO:0007669"/>
    <property type="project" value="UniProtKB-UniRule"/>
</dbReference>
<evidence type="ECO:0000256" key="10">
    <source>
        <dbReference type="PIRSR" id="PIRSR001400-1"/>
    </source>
</evidence>
<dbReference type="PANTHER" id="PTHR11902:SF1">
    <property type="entry name" value="ENOLASE"/>
    <property type="match status" value="1"/>
</dbReference>
<dbReference type="GO" id="GO:0004634">
    <property type="term" value="F:phosphopyruvate hydratase activity"/>
    <property type="evidence" value="ECO:0007669"/>
    <property type="project" value="UniProtKB-UniRule"/>
</dbReference>
<organism evidence="15 16">
    <name type="scientific">Candidatus Roizmanbacteria bacterium CG11_big_fil_rev_8_21_14_0_20_35_14</name>
    <dbReference type="NCBI Taxonomy" id="1974855"/>
    <lineage>
        <taxon>Bacteria</taxon>
        <taxon>Candidatus Roizmaniibacteriota</taxon>
    </lineage>
</organism>
<dbReference type="PRINTS" id="PR00148">
    <property type="entry name" value="ENOLASE"/>
</dbReference>
<comment type="similarity">
    <text evidence="2 9">Belongs to the enolase family.</text>
</comment>
<dbReference type="AlphaFoldDB" id="A0A2H0KN47"/>
<feature type="domain" description="Enolase C-terminal TIM barrel" evidence="13">
    <location>
        <begin position="142"/>
        <end position="424"/>
    </location>
</feature>
<dbReference type="EMBL" id="PCVL01000021">
    <property type="protein sequence ID" value="PIQ72668.1"/>
    <property type="molecule type" value="Genomic_DNA"/>
</dbReference>
<dbReference type="SUPFAM" id="SSF54826">
    <property type="entry name" value="Enolase N-terminal domain-like"/>
    <property type="match status" value="1"/>
</dbReference>
<comment type="pathway">
    <text evidence="1 9">Carbohydrate degradation; glycolysis; pyruvate from D-glyceraldehyde 3-phosphate: step 4/5.</text>
</comment>
<dbReference type="GO" id="GO:0009986">
    <property type="term" value="C:cell surface"/>
    <property type="evidence" value="ECO:0007669"/>
    <property type="project" value="UniProtKB-SubCell"/>
</dbReference>
<dbReference type="SFLD" id="SFLDG00178">
    <property type="entry name" value="enolase"/>
    <property type="match status" value="1"/>
</dbReference>
<dbReference type="EC" id="4.2.1.11" evidence="3 9"/>
<evidence type="ECO:0000256" key="2">
    <source>
        <dbReference type="ARBA" id="ARBA00009604"/>
    </source>
</evidence>
<comment type="subcellular location">
    <subcellularLocation>
        <location evidence="9">Cytoplasm</location>
    </subcellularLocation>
    <subcellularLocation>
        <location evidence="9">Secreted</location>
    </subcellularLocation>
    <subcellularLocation>
        <location evidence="9">Cell surface</location>
    </subcellularLocation>
    <text evidence="9">Fractions of enolase are present in both the cytoplasm and on the cell surface.</text>
</comment>
<dbReference type="SMART" id="SM01192">
    <property type="entry name" value="Enolase_C"/>
    <property type="match status" value="1"/>
</dbReference>
<dbReference type="CDD" id="cd03313">
    <property type="entry name" value="enolase"/>
    <property type="match status" value="1"/>
</dbReference>
<dbReference type="PANTHER" id="PTHR11902">
    <property type="entry name" value="ENOLASE"/>
    <property type="match status" value="1"/>
</dbReference>
<dbReference type="GO" id="GO:0005576">
    <property type="term" value="C:extracellular region"/>
    <property type="evidence" value="ECO:0007669"/>
    <property type="project" value="UniProtKB-SubCell"/>
</dbReference>
<feature type="binding site" evidence="11">
    <location>
        <begin position="377"/>
        <end position="380"/>
    </location>
    <ligand>
        <name>substrate</name>
    </ligand>
</feature>
<feature type="binding site" evidence="9">
    <location>
        <position position="380"/>
    </location>
    <ligand>
        <name>(2R)-2-phosphoglycerate</name>
        <dbReference type="ChEBI" id="CHEBI:58289"/>
    </ligand>
</feature>
<evidence type="ECO:0000313" key="15">
    <source>
        <dbReference type="EMBL" id="PIQ72668.1"/>
    </source>
</evidence>
<dbReference type="InterPro" id="IPR020810">
    <property type="entry name" value="Enolase_C"/>
</dbReference>
<proteinExistence type="inferred from homology"/>
<dbReference type="InterPro" id="IPR036849">
    <property type="entry name" value="Enolase-like_C_sf"/>
</dbReference>
<dbReference type="NCBIfam" id="TIGR01060">
    <property type="entry name" value="eno"/>
    <property type="match status" value="1"/>
</dbReference>
<evidence type="ECO:0000256" key="3">
    <source>
        <dbReference type="ARBA" id="ARBA00012058"/>
    </source>
</evidence>
<keyword evidence="8 9" id="KW-0456">Lyase</keyword>
<reference evidence="15 16" key="1">
    <citation type="submission" date="2017-09" db="EMBL/GenBank/DDBJ databases">
        <title>Depth-based differentiation of microbial function through sediment-hosted aquifers and enrichment of novel symbionts in the deep terrestrial subsurface.</title>
        <authorList>
            <person name="Probst A.J."/>
            <person name="Ladd B."/>
            <person name="Jarett J.K."/>
            <person name="Geller-Mcgrath D.E."/>
            <person name="Sieber C.M."/>
            <person name="Emerson J.B."/>
            <person name="Anantharaman K."/>
            <person name="Thomas B.C."/>
            <person name="Malmstrom R."/>
            <person name="Stieglmeier M."/>
            <person name="Klingl A."/>
            <person name="Woyke T."/>
            <person name="Ryan C.M."/>
            <person name="Banfield J.F."/>
        </authorList>
    </citation>
    <scope>NUCLEOTIDE SEQUENCE [LARGE SCALE GENOMIC DNA]</scope>
    <source>
        <strain evidence="15">CG11_big_fil_rev_8_21_14_0_20_35_14</strain>
    </source>
</reference>
<dbReference type="SMART" id="SM01193">
    <property type="entry name" value="Enolase_N"/>
    <property type="match status" value="1"/>
</dbReference>
<dbReference type="GO" id="GO:0006096">
    <property type="term" value="P:glycolytic process"/>
    <property type="evidence" value="ECO:0007669"/>
    <property type="project" value="UniProtKB-UniRule"/>
</dbReference>
<dbReference type="SUPFAM" id="SSF51604">
    <property type="entry name" value="Enolase C-terminal domain-like"/>
    <property type="match status" value="1"/>
</dbReference>
<dbReference type="PIRSF" id="PIRSF001400">
    <property type="entry name" value="Enolase"/>
    <property type="match status" value="1"/>
</dbReference>
<dbReference type="InterPro" id="IPR029017">
    <property type="entry name" value="Enolase-like_N"/>
</dbReference>
<evidence type="ECO:0000313" key="16">
    <source>
        <dbReference type="Proteomes" id="UP000229570"/>
    </source>
</evidence>
<dbReference type="Gene3D" id="3.20.20.120">
    <property type="entry name" value="Enolase-like C-terminal domain"/>
    <property type="match status" value="1"/>
</dbReference>
<evidence type="ECO:0000256" key="4">
    <source>
        <dbReference type="ARBA" id="ARBA00017068"/>
    </source>
</evidence>
<dbReference type="UniPathway" id="UPA00109">
    <property type="reaction ID" value="UER00187"/>
</dbReference>
<gene>
    <name evidence="9" type="primary">eno</name>
    <name evidence="15" type="ORF">COV86_01850</name>
</gene>
<comment type="cofactor">
    <cofactor evidence="9">
        <name>Mg(2+)</name>
        <dbReference type="ChEBI" id="CHEBI:18420"/>
    </cofactor>
    <text evidence="9">Binds a second Mg(2+) ion via substrate during catalysis.</text>
</comment>
<comment type="function">
    <text evidence="9">Catalyzes the reversible conversion of 2-phosphoglycerate (2-PG) into phosphoenolpyruvate (PEP). It is essential for the degradation of carbohydrates via glycolysis.</text>
</comment>
<feature type="domain" description="Enolase N-terminal" evidence="14">
    <location>
        <begin position="3"/>
        <end position="133"/>
    </location>
</feature>
<keyword evidence="5 9" id="KW-0964">Secreted</keyword>
<evidence type="ECO:0000256" key="6">
    <source>
        <dbReference type="ARBA" id="ARBA00022842"/>
    </source>
</evidence>
<dbReference type="Pfam" id="PF00113">
    <property type="entry name" value="Enolase_C"/>
    <property type="match status" value="1"/>
</dbReference>
<keyword evidence="7 9" id="KW-0324">Glycolysis</keyword>
<evidence type="ECO:0000256" key="7">
    <source>
        <dbReference type="ARBA" id="ARBA00023152"/>
    </source>
</evidence>
<evidence type="ECO:0000256" key="11">
    <source>
        <dbReference type="PIRSR" id="PIRSR001400-2"/>
    </source>
</evidence>
<evidence type="ECO:0000256" key="5">
    <source>
        <dbReference type="ARBA" id="ARBA00022525"/>
    </source>
</evidence>
<dbReference type="InterPro" id="IPR000941">
    <property type="entry name" value="Enolase"/>
</dbReference>
<feature type="binding site" evidence="9">
    <location>
        <position position="350"/>
    </location>
    <ligand>
        <name>(2R)-2-phosphoglycerate</name>
        <dbReference type="ChEBI" id="CHEBI:58289"/>
    </ligand>
</feature>
<feature type="binding site" evidence="9 12">
    <location>
        <position position="325"/>
    </location>
    <ligand>
        <name>Mg(2+)</name>
        <dbReference type="ChEBI" id="CHEBI:18420"/>
    </ligand>
</feature>
<feature type="binding site" evidence="9">
    <location>
        <position position="379"/>
    </location>
    <ligand>
        <name>(2R)-2-phosphoglycerate</name>
        <dbReference type="ChEBI" id="CHEBI:58289"/>
    </ligand>
</feature>
<feature type="binding site" evidence="9">
    <location>
        <position position="401"/>
    </location>
    <ligand>
        <name>(2R)-2-phosphoglycerate</name>
        <dbReference type="ChEBI" id="CHEBI:58289"/>
    </ligand>
</feature>
<evidence type="ECO:0000259" key="13">
    <source>
        <dbReference type="SMART" id="SM01192"/>
    </source>
</evidence>
<feature type="binding site" evidence="9 12">
    <location>
        <position position="287"/>
    </location>
    <ligand>
        <name>Mg(2+)</name>
        <dbReference type="ChEBI" id="CHEBI:18420"/>
    </ligand>
</feature>
<accession>A0A2H0KN47</accession>
<dbReference type="Gene3D" id="3.30.390.10">
    <property type="entry name" value="Enolase-like, N-terminal domain"/>
    <property type="match status" value="1"/>
</dbReference>
<dbReference type="Pfam" id="PF03952">
    <property type="entry name" value="Enolase_N"/>
    <property type="match status" value="1"/>
</dbReference>